<dbReference type="FunFam" id="3.90.580.10:FF:000001">
    <property type="entry name" value="DNA primase"/>
    <property type="match status" value="1"/>
</dbReference>
<dbReference type="GO" id="GO:0000428">
    <property type="term" value="C:DNA-directed RNA polymerase complex"/>
    <property type="evidence" value="ECO:0007669"/>
    <property type="project" value="UniProtKB-KW"/>
</dbReference>
<evidence type="ECO:0000259" key="15">
    <source>
        <dbReference type="PROSITE" id="PS50880"/>
    </source>
</evidence>
<dbReference type="CDD" id="cd03364">
    <property type="entry name" value="TOPRIM_DnaG_primases"/>
    <property type="match status" value="1"/>
</dbReference>
<keyword evidence="2 12" id="KW-0639">Primosome</keyword>
<protein>
    <recommendedName>
        <fullName evidence="12 13">DNA primase</fullName>
        <ecNumber evidence="12">2.7.7.101</ecNumber>
    </recommendedName>
</protein>
<dbReference type="InterPro" id="IPR030846">
    <property type="entry name" value="DnaG_bac"/>
</dbReference>
<evidence type="ECO:0000256" key="11">
    <source>
        <dbReference type="ARBA" id="ARBA00023163"/>
    </source>
</evidence>
<dbReference type="HAMAP" id="MF_00974">
    <property type="entry name" value="DNA_primase_DnaG"/>
    <property type="match status" value="1"/>
</dbReference>
<proteinExistence type="inferred from homology"/>
<dbReference type="InterPro" id="IPR036977">
    <property type="entry name" value="DNA_primase_Znf_CHC2"/>
</dbReference>
<dbReference type="PROSITE" id="PS50880">
    <property type="entry name" value="TOPRIM"/>
    <property type="match status" value="1"/>
</dbReference>
<evidence type="ECO:0000256" key="9">
    <source>
        <dbReference type="ARBA" id="ARBA00022842"/>
    </source>
</evidence>
<comment type="function">
    <text evidence="12 13">RNA polymerase that catalyzes the synthesis of short RNA molecules used as primers for DNA polymerase during DNA replication.</text>
</comment>
<evidence type="ECO:0000313" key="16">
    <source>
        <dbReference type="EMBL" id="RCL39430.1"/>
    </source>
</evidence>
<evidence type="ECO:0000256" key="14">
    <source>
        <dbReference type="PIRSR" id="PIRSR002811-1"/>
    </source>
</evidence>
<dbReference type="EMBL" id="QOPC01000003">
    <property type="protein sequence ID" value="RCL39430.1"/>
    <property type="molecule type" value="Genomic_DNA"/>
</dbReference>
<keyword evidence="11 12" id="KW-0804">Transcription</keyword>
<keyword evidence="4 12" id="KW-0548">Nucleotidyltransferase</keyword>
<dbReference type="InterPro" id="IPR002694">
    <property type="entry name" value="Znf_CHC2"/>
</dbReference>
<dbReference type="GO" id="GO:0003677">
    <property type="term" value="F:DNA binding"/>
    <property type="evidence" value="ECO:0007669"/>
    <property type="project" value="UniProtKB-KW"/>
</dbReference>
<dbReference type="Gene3D" id="3.90.980.10">
    <property type="entry name" value="DNA primase, catalytic core, N-terminal domain"/>
    <property type="match status" value="1"/>
</dbReference>
<keyword evidence="8 12" id="KW-0862">Zinc</keyword>
<keyword evidence="7 12" id="KW-0863">Zinc-finger</keyword>
<evidence type="ECO:0000256" key="10">
    <source>
        <dbReference type="ARBA" id="ARBA00023125"/>
    </source>
</evidence>
<comment type="similarity">
    <text evidence="12 13">Belongs to the DnaG primase family.</text>
</comment>
<dbReference type="PANTHER" id="PTHR30313:SF2">
    <property type="entry name" value="DNA PRIMASE"/>
    <property type="match status" value="1"/>
</dbReference>
<keyword evidence="3 12" id="KW-0808">Transferase</keyword>
<dbReference type="SUPFAM" id="SSF57783">
    <property type="entry name" value="Zinc beta-ribbon"/>
    <property type="match status" value="1"/>
</dbReference>
<sequence>MSIPTSFIDQLLDQTDIVDVVGRRIPLNKKGSNFWCQCPFHDDSNPSMAVNQEKQFFYCFVCQESGNAIHFIRRYENLDFVDAIETLASSAGMTVPYENNKQEKSKPSGLVEKAVKFYQANLNEKIASQAVQYLKDRKITGATAKRFNIGYAQDKWDGLLNHFGSDIPKKELDESGLFSKKDDRFYDRFRGRVIFPIRNIKGDFIAMGGRIIDEGEPKYLNSPETSFFNKSNELFGLYEVKELEKNISSLIVVEGYMDVIGLYEHGIKNAVATLGTAVTPNHVSKIMRYTNKIFFAFDGDLAGGKAAWKAVENTFPIIREDINIHFVFFEQGHDPDSFINEHGLKAFQRLLDESISLSSYFLSKVKEFNLETLEGRAQAAAFAIPIVNKINNSVIKEVYANEVSKLCGMDIKTIDAPSSALNRRTESDNAIRSNSNIPVRVKAVINIFSALLAFPAIAHEPIFDELKDDLKFNFLFIILDLYRQTPDIKPSRVIESLESDQIKGYFSEAVVAGLELSEKNALMLVNDCMDILLKNQKDREQILKDKYNVESITSAERRDLQQIILKKEEITDDDRNWLKKLSSKQD</sequence>
<dbReference type="Pfam" id="PF10410">
    <property type="entry name" value="DnaB_bind"/>
    <property type="match status" value="1"/>
</dbReference>
<dbReference type="SMART" id="SM00493">
    <property type="entry name" value="TOPRIM"/>
    <property type="match status" value="1"/>
</dbReference>
<keyword evidence="6 12" id="KW-0479">Metal-binding</keyword>
<dbReference type="InterPro" id="IPR019475">
    <property type="entry name" value="DNA_primase_DnaB-bd"/>
</dbReference>
<dbReference type="FunFam" id="3.40.1360.10:FF:000002">
    <property type="entry name" value="DNA primase"/>
    <property type="match status" value="1"/>
</dbReference>
<dbReference type="AlphaFoldDB" id="A0A368BQ67"/>
<dbReference type="SUPFAM" id="SSF56731">
    <property type="entry name" value="DNA primase core"/>
    <property type="match status" value="1"/>
</dbReference>
<organism evidence="16 17">
    <name type="scientific">SAR86 cluster bacterium</name>
    <dbReference type="NCBI Taxonomy" id="2030880"/>
    <lineage>
        <taxon>Bacteria</taxon>
        <taxon>Pseudomonadati</taxon>
        <taxon>Pseudomonadota</taxon>
        <taxon>Gammaproteobacteria</taxon>
        <taxon>SAR86 cluster</taxon>
    </lineage>
</organism>
<dbReference type="InterPro" id="IPR037068">
    <property type="entry name" value="DNA_primase_core_N_sf"/>
</dbReference>
<dbReference type="SMART" id="SM00400">
    <property type="entry name" value="ZnF_CHCC"/>
    <property type="match status" value="1"/>
</dbReference>
<dbReference type="SUPFAM" id="SSF117023">
    <property type="entry name" value="DNA primase DnaG, C-terminal domain"/>
    <property type="match status" value="1"/>
</dbReference>
<dbReference type="Pfam" id="PF01807">
    <property type="entry name" value="Zn_ribbon_DnaG"/>
    <property type="match status" value="1"/>
</dbReference>
<evidence type="ECO:0000256" key="3">
    <source>
        <dbReference type="ARBA" id="ARBA00022679"/>
    </source>
</evidence>
<evidence type="ECO:0000256" key="1">
    <source>
        <dbReference type="ARBA" id="ARBA00022478"/>
    </source>
</evidence>
<dbReference type="Pfam" id="PF08275">
    <property type="entry name" value="DNAG_N"/>
    <property type="match status" value="1"/>
</dbReference>
<keyword evidence="1 12" id="KW-0240">DNA-directed RNA polymerase</keyword>
<comment type="cofactor">
    <cofactor evidence="12 13 14">
        <name>Zn(2+)</name>
        <dbReference type="ChEBI" id="CHEBI:29105"/>
    </cofactor>
    <text evidence="12 13 14">Binds 1 zinc ion per monomer.</text>
</comment>
<evidence type="ECO:0000256" key="8">
    <source>
        <dbReference type="ARBA" id="ARBA00022833"/>
    </source>
</evidence>
<name>A0A368BQ67_9GAMM</name>
<dbReference type="EC" id="2.7.7.101" evidence="12"/>
<dbReference type="InterPro" id="IPR050219">
    <property type="entry name" value="DnaG_primase"/>
</dbReference>
<comment type="catalytic activity">
    <reaction evidence="12">
        <text>ssDNA + n NTP = ssDNA/pppN(pN)n-1 hybrid + (n-1) diphosphate.</text>
        <dbReference type="EC" id="2.7.7.101"/>
    </reaction>
</comment>
<dbReference type="GO" id="GO:0003899">
    <property type="term" value="F:DNA-directed RNA polymerase activity"/>
    <property type="evidence" value="ECO:0007669"/>
    <property type="project" value="UniProtKB-UniRule"/>
</dbReference>
<dbReference type="Gene3D" id="1.10.860.10">
    <property type="entry name" value="DNAb Helicase, Chain A"/>
    <property type="match status" value="1"/>
</dbReference>
<dbReference type="GO" id="GO:0006269">
    <property type="term" value="P:DNA replication, synthesis of primer"/>
    <property type="evidence" value="ECO:0007669"/>
    <property type="project" value="UniProtKB-UniRule"/>
</dbReference>
<dbReference type="Proteomes" id="UP000253032">
    <property type="component" value="Unassembled WGS sequence"/>
</dbReference>
<keyword evidence="9" id="KW-0460">Magnesium</keyword>
<dbReference type="PIRSF" id="PIRSF002811">
    <property type="entry name" value="DnaG"/>
    <property type="match status" value="1"/>
</dbReference>
<feature type="domain" description="Toprim" evidence="15">
    <location>
        <begin position="248"/>
        <end position="327"/>
    </location>
</feature>
<gene>
    <name evidence="12" type="primary">dnaG</name>
    <name evidence="16" type="ORF">DBW98_00875</name>
</gene>
<comment type="caution">
    <text evidence="16">The sequence shown here is derived from an EMBL/GenBank/DDBJ whole genome shotgun (WGS) entry which is preliminary data.</text>
</comment>
<keyword evidence="10 12" id="KW-0238">DNA-binding</keyword>
<feature type="zinc finger region" description="CHC2-type" evidence="12 14">
    <location>
        <begin position="38"/>
        <end position="62"/>
    </location>
</feature>
<evidence type="ECO:0000256" key="13">
    <source>
        <dbReference type="PIRNR" id="PIRNR002811"/>
    </source>
</evidence>
<comment type="subunit">
    <text evidence="12">Monomer. Interacts with DnaB.</text>
</comment>
<dbReference type="GO" id="GO:1990077">
    <property type="term" value="C:primosome complex"/>
    <property type="evidence" value="ECO:0007669"/>
    <property type="project" value="UniProtKB-KW"/>
</dbReference>
<dbReference type="InterPro" id="IPR016136">
    <property type="entry name" value="DNA_helicase_N/primase_C"/>
</dbReference>
<dbReference type="Gene3D" id="3.40.1360.10">
    <property type="match status" value="1"/>
</dbReference>
<dbReference type="PANTHER" id="PTHR30313">
    <property type="entry name" value="DNA PRIMASE"/>
    <property type="match status" value="1"/>
</dbReference>
<evidence type="ECO:0000313" key="17">
    <source>
        <dbReference type="Proteomes" id="UP000253032"/>
    </source>
</evidence>
<reference evidence="16 17" key="1">
    <citation type="journal article" date="2018" name="Microbiome">
        <title>Fine metagenomic profile of the Mediterranean stratified and mixed water columns revealed by assembly and recruitment.</title>
        <authorList>
            <person name="Haro-Moreno J.M."/>
            <person name="Lopez-Perez M."/>
            <person name="De La Torre J.R."/>
            <person name="Picazo A."/>
            <person name="Camacho A."/>
            <person name="Rodriguez-Valera F."/>
        </authorList>
    </citation>
    <scope>NUCLEOTIDE SEQUENCE [LARGE SCALE GENOMIC DNA]</scope>
    <source>
        <strain evidence="16">MED-G84</strain>
    </source>
</reference>
<dbReference type="Gene3D" id="1.20.50.20">
    <property type="entry name" value="DnaG, RNA polymerase domain, helical bundle"/>
    <property type="match status" value="1"/>
</dbReference>
<dbReference type="InterPro" id="IPR034151">
    <property type="entry name" value="TOPRIM_DnaG_bac"/>
</dbReference>
<evidence type="ECO:0000256" key="12">
    <source>
        <dbReference type="HAMAP-Rule" id="MF_00974"/>
    </source>
</evidence>
<keyword evidence="5 12" id="KW-0235">DNA replication</keyword>
<comment type="domain">
    <text evidence="12">Contains an N-terminal zinc-binding domain, a central core domain that contains the primase activity, and a C-terminal DnaB-binding domain.</text>
</comment>
<dbReference type="Pfam" id="PF13662">
    <property type="entry name" value="Toprim_4"/>
    <property type="match status" value="1"/>
</dbReference>
<dbReference type="GO" id="GO:0005737">
    <property type="term" value="C:cytoplasm"/>
    <property type="evidence" value="ECO:0007669"/>
    <property type="project" value="TreeGrafter"/>
</dbReference>
<dbReference type="InterPro" id="IPR006295">
    <property type="entry name" value="DNA_primase_DnaG"/>
</dbReference>
<evidence type="ECO:0000256" key="4">
    <source>
        <dbReference type="ARBA" id="ARBA00022695"/>
    </source>
</evidence>
<dbReference type="InterPro" id="IPR006171">
    <property type="entry name" value="TOPRIM_dom"/>
</dbReference>
<evidence type="ECO:0000256" key="5">
    <source>
        <dbReference type="ARBA" id="ARBA00022705"/>
    </source>
</evidence>
<dbReference type="Gene3D" id="3.90.580.10">
    <property type="entry name" value="Zinc finger, CHC2-type domain"/>
    <property type="match status" value="1"/>
</dbReference>
<evidence type="ECO:0000256" key="6">
    <source>
        <dbReference type="ARBA" id="ARBA00022723"/>
    </source>
</evidence>
<evidence type="ECO:0000256" key="2">
    <source>
        <dbReference type="ARBA" id="ARBA00022515"/>
    </source>
</evidence>
<accession>A0A368BQ67</accession>
<dbReference type="InterPro" id="IPR013264">
    <property type="entry name" value="DNAG_N"/>
</dbReference>
<dbReference type="NCBIfam" id="TIGR01391">
    <property type="entry name" value="dnaG"/>
    <property type="match status" value="1"/>
</dbReference>
<evidence type="ECO:0000256" key="7">
    <source>
        <dbReference type="ARBA" id="ARBA00022771"/>
    </source>
</evidence>
<dbReference type="GO" id="GO:0008270">
    <property type="term" value="F:zinc ion binding"/>
    <property type="evidence" value="ECO:0007669"/>
    <property type="project" value="UniProtKB-UniRule"/>
</dbReference>